<organism evidence="14 15">
    <name type="scientific">Natronoflexus pectinivorans</name>
    <dbReference type="NCBI Taxonomy" id="682526"/>
    <lineage>
        <taxon>Bacteria</taxon>
        <taxon>Pseudomonadati</taxon>
        <taxon>Bacteroidota</taxon>
        <taxon>Bacteroidia</taxon>
        <taxon>Marinilabiliales</taxon>
        <taxon>Marinilabiliaceae</taxon>
        <taxon>Natronoflexus</taxon>
    </lineage>
</organism>
<evidence type="ECO:0000256" key="13">
    <source>
        <dbReference type="RuleBase" id="RU003785"/>
    </source>
</evidence>
<dbReference type="SUPFAM" id="SSF52540">
    <property type="entry name" value="P-loop containing nucleoside triphosphate hydrolases"/>
    <property type="match status" value="2"/>
</dbReference>
<proteinExistence type="inferred from homology"/>
<comment type="function">
    <text evidence="2 10 12">Catalyzes the transfer of a dimethylallyl group onto the adenine at position 37 in tRNAs that read codons beginning with uridine, leading to the formation of N6-(dimethylallyl)adenosine (i(6)A).</text>
</comment>
<feature type="site" description="Interaction with substrate tRNA" evidence="10">
    <location>
        <position position="101"/>
    </location>
</feature>
<dbReference type="RefSeq" id="WP_132434429.1">
    <property type="nucleotide sequence ID" value="NZ_SLWK01000010.1"/>
</dbReference>
<evidence type="ECO:0000313" key="15">
    <source>
        <dbReference type="Proteomes" id="UP000295221"/>
    </source>
</evidence>
<name>A0A4R2GFT6_9BACT</name>
<dbReference type="AlphaFoldDB" id="A0A4R2GFT6"/>
<feature type="binding site" evidence="10">
    <location>
        <begin position="10"/>
        <end position="17"/>
    </location>
    <ligand>
        <name>ATP</name>
        <dbReference type="ChEBI" id="CHEBI:30616"/>
    </ligand>
</feature>
<dbReference type="GO" id="GO:0006400">
    <property type="term" value="P:tRNA modification"/>
    <property type="evidence" value="ECO:0007669"/>
    <property type="project" value="TreeGrafter"/>
</dbReference>
<evidence type="ECO:0000256" key="7">
    <source>
        <dbReference type="ARBA" id="ARBA00022840"/>
    </source>
</evidence>
<sequence>MSKLMVVLTGPTGIGKTKVCIELAKQYKSEIISADSRQIFREIPIGTAAPGKEEQTLVPHHLIGFKSIFDYYSAFEFEQDALKIAMELFKKHHVLFMVGGSMMYIDAFCNGIDELPTVDSDLRQELQEKLNVEGIESIRQQLKILDPDFYHQVDLKNPKRVVHAVEICLMTGKPYSSLRTAPKKKRPFSILKVGLNMDRSELYGRINSRVLQMVDDGLLQEAKALIDHQHLNALNTVGYKELFASFNGEHSIEKAIELIQRNSRHYAKKQLSWFRRDAEMHWFHPGEINEIIRLIDENIPL</sequence>
<keyword evidence="15" id="KW-1185">Reference proteome</keyword>
<dbReference type="GO" id="GO:0052381">
    <property type="term" value="F:tRNA dimethylallyltransferase activity"/>
    <property type="evidence" value="ECO:0007669"/>
    <property type="project" value="UniProtKB-UniRule"/>
</dbReference>
<dbReference type="GO" id="GO:0005524">
    <property type="term" value="F:ATP binding"/>
    <property type="evidence" value="ECO:0007669"/>
    <property type="project" value="UniProtKB-UniRule"/>
</dbReference>
<evidence type="ECO:0000256" key="3">
    <source>
        <dbReference type="ARBA" id="ARBA00005842"/>
    </source>
</evidence>
<evidence type="ECO:0000256" key="2">
    <source>
        <dbReference type="ARBA" id="ARBA00003213"/>
    </source>
</evidence>
<comment type="caution">
    <text evidence="14">The sequence shown here is derived from an EMBL/GenBank/DDBJ whole genome shotgun (WGS) entry which is preliminary data.</text>
</comment>
<dbReference type="EMBL" id="SLWK01000010">
    <property type="protein sequence ID" value="TCO07093.1"/>
    <property type="molecule type" value="Genomic_DNA"/>
</dbReference>
<dbReference type="InterPro" id="IPR018022">
    <property type="entry name" value="IPT"/>
</dbReference>
<evidence type="ECO:0000256" key="1">
    <source>
        <dbReference type="ARBA" id="ARBA00001946"/>
    </source>
</evidence>
<evidence type="ECO:0000313" key="14">
    <source>
        <dbReference type="EMBL" id="TCO07093.1"/>
    </source>
</evidence>
<evidence type="ECO:0000256" key="4">
    <source>
        <dbReference type="ARBA" id="ARBA00022679"/>
    </source>
</evidence>
<comment type="caution">
    <text evidence="10">Lacks conserved residue(s) required for the propagation of feature annotation.</text>
</comment>
<protein>
    <recommendedName>
        <fullName evidence="10">tRNA dimethylallyltransferase</fullName>
        <ecNumber evidence="10">2.5.1.75</ecNumber>
    </recommendedName>
    <alternativeName>
        <fullName evidence="10">Dimethylallyl diphosphate:tRNA dimethylallyltransferase</fullName>
        <shortName evidence="10">DMAPP:tRNA dimethylallyltransferase</shortName>
        <shortName evidence="10">DMATase</shortName>
    </alternativeName>
    <alternativeName>
        <fullName evidence="10">Isopentenyl-diphosphate:tRNA isopentenyltransferase</fullName>
        <shortName evidence="10">IPP transferase</shortName>
        <shortName evidence="10">IPPT</shortName>
        <shortName evidence="10">IPTase</shortName>
    </alternativeName>
</protein>
<keyword evidence="5 10" id="KW-0819">tRNA processing</keyword>
<dbReference type="EC" id="2.5.1.75" evidence="10"/>
<gene>
    <name evidence="10" type="primary">miaA</name>
    <name evidence="14" type="ORF">EV194_11096</name>
</gene>
<keyword evidence="7 10" id="KW-0067">ATP-binding</keyword>
<evidence type="ECO:0000256" key="9">
    <source>
        <dbReference type="ARBA" id="ARBA00049563"/>
    </source>
</evidence>
<dbReference type="PANTHER" id="PTHR11088:SF60">
    <property type="entry name" value="TRNA DIMETHYLALLYLTRANSFERASE"/>
    <property type="match status" value="1"/>
</dbReference>
<dbReference type="Gene3D" id="1.10.20.140">
    <property type="match status" value="1"/>
</dbReference>
<evidence type="ECO:0000256" key="8">
    <source>
        <dbReference type="ARBA" id="ARBA00022842"/>
    </source>
</evidence>
<evidence type="ECO:0000256" key="11">
    <source>
        <dbReference type="RuleBase" id="RU003783"/>
    </source>
</evidence>
<comment type="subunit">
    <text evidence="10">Monomer.</text>
</comment>
<comment type="catalytic activity">
    <reaction evidence="9 10 11">
        <text>adenosine(37) in tRNA + dimethylallyl diphosphate = N(6)-dimethylallyladenosine(37) in tRNA + diphosphate</text>
        <dbReference type="Rhea" id="RHEA:26482"/>
        <dbReference type="Rhea" id="RHEA-COMP:10162"/>
        <dbReference type="Rhea" id="RHEA-COMP:10375"/>
        <dbReference type="ChEBI" id="CHEBI:33019"/>
        <dbReference type="ChEBI" id="CHEBI:57623"/>
        <dbReference type="ChEBI" id="CHEBI:74411"/>
        <dbReference type="ChEBI" id="CHEBI:74415"/>
        <dbReference type="EC" id="2.5.1.75"/>
    </reaction>
</comment>
<evidence type="ECO:0000256" key="10">
    <source>
        <dbReference type="HAMAP-Rule" id="MF_00185"/>
    </source>
</evidence>
<keyword evidence="4 10" id="KW-0808">Transferase</keyword>
<evidence type="ECO:0000256" key="12">
    <source>
        <dbReference type="RuleBase" id="RU003784"/>
    </source>
</evidence>
<dbReference type="HAMAP" id="MF_00185">
    <property type="entry name" value="IPP_trans"/>
    <property type="match status" value="1"/>
</dbReference>
<feature type="binding site" evidence="10">
    <location>
        <begin position="12"/>
        <end position="17"/>
    </location>
    <ligand>
        <name>substrate</name>
    </ligand>
</feature>
<reference evidence="14 15" key="1">
    <citation type="submission" date="2019-03" db="EMBL/GenBank/DDBJ databases">
        <title>Genomic Encyclopedia of Type Strains, Phase IV (KMG-IV): sequencing the most valuable type-strain genomes for metagenomic binning, comparative biology and taxonomic classification.</title>
        <authorList>
            <person name="Goeker M."/>
        </authorList>
    </citation>
    <scope>NUCLEOTIDE SEQUENCE [LARGE SCALE GENOMIC DNA]</scope>
    <source>
        <strain evidence="14 15">DSM 24179</strain>
    </source>
</reference>
<dbReference type="Pfam" id="PF01715">
    <property type="entry name" value="IPPT"/>
    <property type="match status" value="1"/>
</dbReference>
<feature type="region of interest" description="Interaction with substrate tRNA" evidence="10">
    <location>
        <begin position="35"/>
        <end position="38"/>
    </location>
</feature>
<dbReference type="PANTHER" id="PTHR11088">
    <property type="entry name" value="TRNA DIMETHYLALLYLTRANSFERASE"/>
    <property type="match status" value="1"/>
</dbReference>
<feature type="site" description="Interaction with substrate tRNA" evidence="10">
    <location>
        <position position="123"/>
    </location>
</feature>
<accession>A0A4R2GFT6</accession>
<comment type="similarity">
    <text evidence="3 10 13">Belongs to the IPP transferase family.</text>
</comment>
<evidence type="ECO:0000256" key="6">
    <source>
        <dbReference type="ARBA" id="ARBA00022741"/>
    </source>
</evidence>
<keyword evidence="6 10" id="KW-0547">Nucleotide-binding</keyword>
<dbReference type="InterPro" id="IPR039657">
    <property type="entry name" value="Dimethylallyltransferase"/>
</dbReference>
<dbReference type="OrthoDB" id="9776390at2"/>
<dbReference type="InterPro" id="IPR027417">
    <property type="entry name" value="P-loop_NTPase"/>
</dbReference>
<dbReference type="Proteomes" id="UP000295221">
    <property type="component" value="Unassembled WGS sequence"/>
</dbReference>
<dbReference type="NCBIfam" id="TIGR00174">
    <property type="entry name" value="miaA"/>
    <property type="match status" value="1"/>
</dbReference>
<keyword evidence="8 10" id="KW-0460">Magnesium</keyword>
<comment type="cofactor">
    <cofactor evidence="1 10">
        <name>Mg(2+)</name>
        <dbReference type="ChEBI" id="CHEBI:18420"/>
    </cofactor>
</comment>
<dbReference type="Gene3D" id="3.40.50.300">
    <property type="entry name" value="P-loop containing nucleotide triphosphate hydrolases"/>
    <property type="match status" value="1"/>
</dbReference>
<evidence type="ECO:0000256" key="5">
    <source>
        <dbReference type="ARBA" id="ARBA00022694"/>
    </source>
</evidence>